<feature type="domain" description="Clr5" evidence="1">
    <location>
        <begin position="3"/>
        <end position="40"/>
    </location>
</feature>
<dbReference type="Pfam" id="PF14420">
    <property type="entry name" value="Clr5"/>
    <property type="match status" value="1"/>
</dbReference>
<dbReference type="AlphaFoldDB" id="A0A4Q2V2D4"/>
<proteinExistence type="predicted"/>
<dbReference type="InterPro" id="IPR025676">
    <property type="entry name" value="Clr5_dom"/>
</dbReference>
<comment type="caution">
    <text evidence="2">The sequence shown here is derived from an EMBL/GenBank/DDBJ whole genome shotgun (WGS) entry which is preliminary data.</text>
</comment>
<accession>A0A4Q2V2D4</accession>
<evidence type="ECO:0000313" key="2">
    <source>
        <dbReference type="EMBL" id="RYC80732.1"/>
    </source>
</evidence>
<gene>
    <name evidence="2" type="ORF">BFJ63_vAg16379</name>
</gene>
<dbReference type="EMBL" id="MQTW01000328">
    <property type="protein sequence ID" value="RYC80732.1"/>
    <property type="molecule type" value="Genomic_DNA"/>
</dbReference>
<organism evidence="2 3">
    <name type="scientific">Fusarium oxysporum f. sp. narcissi</name>
    <dbReference type="NCBI Taxonomy" id="451672"/>
    <lineage>
        <taxon>Eukaryota</taxon>
        <taxon>Fungi</taxon>
        <taxon>Dikarya</taxon>
        <taxon>Ascomycota</taxon>
        <taxon>Pezizomycotina</taxon>
        <taxon>Sordariomycetes</taxon>
        <taxon>Hypocreomycetidae</taxon>
        <taxon>Hypocreales</taxon>
        <taxon>Nectriaceae</taxon>
        <taxon>Fusarium</taxon>
        <taxon>Fusarium oxysporum species complex</taxon>
    </lineage>
</organism>
<name>A0A4Q2V2D4_FUSOX</name>
<evidence type="ECO:0000313" key="3">
    <source>
        <dbReference type="Proteomes" id="UP000290540"/>
    </source>
</evidence>
<dbReference type="Proteomes" id="UP000290540">
    <property type="component" value="Unassembled WGS sequence"/>
</dbReference>
<evidence type="ECO:0000259" key="1">
    <source>
        <dbReference type="Pfam" id="PF14420"/>
    </source>
</evidence>
<sequence>MKAKPWDEHKETIIRLYHEERKTLKDVRSFMRERHSFDAS</sequence>
<reference evidence="2 3" key="1">
    <citation type="submission" date="2016-12" db="EMBL/GenBank/DDBJ databases">
        <title>Draft genome sequence of Fusarium oxysporum causing rot on Narcissus.</title>
        <authorList>
            <person name="Armitage A.D."/>
            <person name="Taylor A."/>
            <person name="Clarkson J.P."/>
            <person name="Harrison R.J."/>
            <person name="Jackson A.C."/>
        </authorList>
    </citation>
    <scope>NUCLEOTIDE SEQUENCE [LARGE SCALE GENOMIC DNA]</scope>
    <source>
        <strain evidence="2 3">N139</strain>
    </source>
</reference>
<protein>
    <recommendedName>
        <fullName evidence="1">Clr5 domain-containing protein</fullName>
    </recommendedName>
</protein>